<accession>A0AAV2NWL9</accession>
<reference evidence="1" key="1">
    <citation type="submission" date="2024-04" db="EMBL/GenBank/DDBJ databases">
        <authorList>
            <consortium name="Molecular Ecology Group"/>
        </authorList>
    </citation>
    <scope>NUCLEOTIDE SEQUENCE</scope>
</reference>
<dbReference type="EMBL" id="OZ034827">
    <property type="protein sequence ID" value="CAL1683773.1"/>
    <property type="molecule type" value="Genomic_DNA"/>
</dbReference>
<protein>
    <submittedName>
        <fullName evidence="1">Uncharacterized protein</fullName>
    </submittedName>
</protein>
<gene>
    <name evidence="1" type="ORF">LPLAT_LOCUS9439</name>
</gene>
<sequence>MIISVKIVSAFPKQGPSIELSLNYLKQANYRSNDIVSCLVALSTVNSMICQRNGVKNTQEDHPRYIERAQNPGDSGLLHSMAKVISQDRRFVKQRRKARY</sequence>
<keyword evidence="2" id="KW-1185">Reference proteome</keyword>
<organism evidence="1 2">
    <name type="scientific">Lasius platythorax</name>
    <dbReference type="NCBI Taxonomy" id="488582"/>
    <lineage>
        <taxon>Eukaryota</taxon>
        <taxon>Metazoa</taxon>
        <taxon>Ecdysozoa</taxon>
        <taxon>Arthropoda</taxon>
        <taxon>Hexapoda</taxon>
        <taxon>Insecta</taxon>
        <taxon>Pterygota</taxon>
        <taxon>Neoptera</taxon>
        <taxon>Endopterygota</taxon>
        <taxon>Hymenoptera</taxon>
        <taxon>Apocrita</taxon>
        <taxon>Aculeata</taxon>
        <taxon>Formicoidea</taxon>
        <taxon>Formicidae</taxon>
        <taxon>Formicinae</taxon>
        <taxon>Lasius</taxon>
        <taxon>Lasius</taxon>
    </lineage>
</organism>
<evidence type="ECO:0000313" key="2">
    <source>
        <dbReference type="Proteomes" id="UP001497644"/>
    </source>
</evidence>
<dbReference type="AlphaFoldDB" id="A0AAV2NWL9"/>
<evidence type="ECO:0000313" key="1">
    <source>
        <dbReference type="EMBL" id="CAL1683773.1"/>
    </source>
</evidence>
<name>A0AAV2NWL9_9HYME</name>
<dbReference type="Proteomes" id="UP001497644">
    <property type="component" value="Chromosome 4"/>
</dbReference>
<proteinExistence type="predicted"/>